<dbReference type="InterPro" id="IPR058532">
    <property type="entry name" value="YjbR/MT2646/Rv2570-like"/>
</dbReference>
<dbReference type="STRING" id="1219065.VPR01S_06_01200"/>
<dbReference type="eggNOG" id="COG2315">
    <property type="taxonomic scope" value="Bacteria"/>
</dbReference>
<dbReference type="PANTHER" id="PTHR35145">
    <property type="entry name" value="CYTOPLASMIC PROTEIN-RELATED"/>
    <property type="match status" value="1"/>
</dbReference>
<reference evidence="1 2" key="1">
    <citation type="submission" date="2013-09" db="EMBL/GenBank/DDBJ databases">
        <title>Whole genome shotgun sequence of Vibrio proteolyticus NBRC 13287.</title>
        <authorList>
            <person name="Isaki S."/>
            <person name="Hosoyama A."/>
            <person name="Numata M."/>
            <person name="Hashimoto M."/>
            <person name="Hosoyama Y."/>
            <person name="Tsuchikane K."/>
            <person name="Noguchi M."/>
            <person name="Hirakata S."/>
            <person name="Ichikawa N."/>
            <person name="Ohji S."/>
            <person name="Yamazoe A."/>
            <person name="Fujita N."/>
        </authorList>
    </citation>
    <scope>NUCLEOTIDE SEQUENCE [LARGE SCALE GENOMIC DNA]</scope>
    <source>
        <strain evidence="1 2">NBRC 13287</strain>
    </source>
</reference>
<sequence length="121" mass="13573">MKISQLELQLNQYMGAEGSYPFGPEALVFKVRGKVFAILAEREGKEYVTLKAKPEDGEVLTSQFSDITPGYHMNKRHWITVYFNGDVEDGMVADLCERSYQLVGSSLNKAQREALGLVPRA</sequence>
<name>U3BKE9_VIBPR</name>
<protein>
    <recommendedName>
        <fullName evidence="3">MmcQ/YjbR family DNA-binding protein</fullName>
    </recommendedName>
</protein>
<accession>U3BKE9</accession>
<dbReference type="Gene3D" id="3.90.1150.30">
    <property type="match status" value="1"/>
</dbReference>
<dbReference type="RefSeq" id="WP_021705078.1">
    <property type="nucleotide sequence ID" value="NZ_BATJ01000006.1"/>
</dbReference>
<dbReference type="EMBL" id="BATJ01000006">
    <property type="protein sequence ID" value="GAD67103.1"/>
    <property type="molecule type" value="Genomic_DNA"/>
</dbReference>
<dbReference type="InterPro" id="IPR038056">
    <property type="entry name" value="YjbR-like_sf"/>
</dbReference>
<comment type="caution">
    <text evidence="1">The sequence shown here is derived from an EMBL/GenBank/DDBJ whole genome shotgun (WGS) entry which is preliminary data.</text>
</comment>
<dbReference type="SUPFAM" id="SSF142906">
    <property type="entry name" value="YjbR-like"/>
    <property type="match status" value="1"/>
</dbReference>
<proteinExistence type="predicted"/>
<dbReference type="InterPro" id="IPR007351">
    <property type="entry name" value="YjbR"/>
</dbReference>
<gene>
    <name evidence="1" type="ORF">VPR01S_06_01200</name>
</gene>
<evidence type="ECO:0000313" key="1">
    <source>
        <dbReference type="EMBL" id="GAD67103.1"/>
    </source>
</evidence>
<keyword evidence="2" id="KW-1185">Reference proteome</keyword>
<evidence type="ECO:0008006" key="3">
    <source>
        <dbReference type="Google" id="ProtNLM"/>
    </source>
</evidence>
<organism evidence="1 2">
    <name type="scientific">Vibrio proteolyticus NBRC 13287</name>
    <dbReference type="NCBI Taxonomy" id="1219065"/>
    <lineage>
        <taxon>Bacteria</taxon>
        <taxon>Pseudomonadati</taxon>
        <taxon>Pseudomonadota</taxon>
        <taxon>Gammaproteobacteria</taxon>
        <taxon>Vibrionales</taxon>
        <taxon>Vibrionaceae</taxon>
        <taxon>Vibrio</taxon>
    </lineage>
</organism>
<dbReference type="Proteomes" id="UP000016570">
    <property type="component" value="Unassembled WGS sequence"/>
</dbReference>
<dbReference type="Pfam" id="PF04237">
    <property type="entry name" value="YjbR"/>
    <property type="match status" value="1"/>
</dbReference>
<dbReference type="PANTHER" id="PTHR35145:SF1">
    <property type="entry name" value="CYTOPLASMIC PROTEIN"/>
    <property type="match status" value="1"/>
</dbReference>
<dbReference type="AlphaFoldDB" id="U3BKE9"/>
<evidence type="ECO:0000313" key="2">
    <source>
        <dbReference type="Proteomes" id="UP000016570"/>
    </source>
</evidence>